<dbReference type="InterPro" id="IPR012291">
    <property type="entry name" value="CBM2_carb-bd_dom_sf"/>
</dbReference>
<keyword evidence="7" id="KW-0503">Monooxygenase</keyword>
<dbReference type="PROSITE" id="PS51173">
    <property type="entry name" value="CBM2"/>
    <property type="match status" value="1"/>
</dbReference>
<evidence type="ECO:0000313" key="8">
    <source>
        <dbReference type="Proteomes" id="UP001595833"/>
    </source>
</evidence>
<keyword evidence="4" id="KW-0119">Carbohydrate metabolism</keyword>
<reference evidence="8" key="1">
    <citation type="journal article" date="2019" name="Int. J. Syst. Evol. Microbiol.">
        <title>The Global Catalogue of Microorganisms (GCM) 10K type strain sequencing project: providing services to taxonomists for standard genome sequencing and annotation.</title>
        <authorList>
            <consortium name="The Broad Institute Genomics Platform"/>
            <consortium name="The Broad Institute Genome Sequencing Center for Infectious Disease"/>
            <person name="Wu L."/>
            <person name="Ma J."/>
        </authorList>
    </citation>
    <scope>NUCLEOTIDE SEQUENCE [LARGE SCALE GENOMIC DNA]</scope>
    <source>
        <strain evidence="8">KCTC 12848</strain>
    </source>
</reference>
<evidence type="ECO:0000256" key="1">
    <source>
        <dbReference type="ARBA" id="ARBA00022729"/>
    </source>
</evidence>
<dbReference type="InterPro" id="IPR001919">
    <property type="entry name" value="CBD2"/>
</dbReference>
<evidence type="ECO:0000256" key="4">
    <source>
        <dbReference type="ARBA" id="ARBA00023326"/>
    </source>
</evidence>
<sequence>MKARRWVALAAAGVAGVLVSVLVNVVSTPAASAHGAMMKPGSRTFLCWKDGLSPQGDIRPQNPACSAAVTAGGTNSLYNWFGVLRSDGGGRTKGFIPDGKLCSGGNPTFSGFDIARNDYPVTHLTAGANIRWSYNMWAAHPGTFHLYVTKDSWSPTRALSWDDLESTPFHSVTNPPASGSVGTVDGQYYWNANLPSGKSGRHIIYSVWTRSDSQETFYNCSDVTFDGGNGQETGVGGGGGSSTTTTTTTTTTGTTTSTTSTTPTTTSSNPGTTGCTANYRITSSWSGGFQGEVEVVNTGSSTFSGWTARWNLASGQTLNSVWNGVRSGSGSEVAVSNVDWNRTVAPSGSAKFGFTGSYTGSNPLPTVTCTSP</sequence>
<evidence type="ECO:0000256" key="3">
    <source>
        <dbReference type="ARBA" id="ARBA00023295"/>
    </source>
</evidence>
<dbReference type="PANTHER" id="PTHR34823">
    <property type="entry name" value="GLCNAC-BINDING PROTEIN A"/>
    <property type="match status" value="1"/>
</dbReference>
<organism evidence="7 8">
    <name type="scientific">Saccharothrix xinjiangensis</name>
    <dbReference type="NCBI Taxonomy" id="204798"/>
    <lineage>
        <taxon>Bacteria</taxon>
        <taxon>Bacillati</taxon>
        <taxon>Actinomycetota</taxon>
        <taxon>Actinomycetes</taxon>
        <taxon>Pseudonocardiales</taxon>
        <taxon>Pseudonocardiaceae</taxon>
        <taxon>Saccharothrix</taxon>
    </lineage>
</organism>
<dbReference type="EMBL" id="JBHSJB010000037">
    <property type="protein sequence ID" value="MFC5059155.1"/>
    <property type="molecule type" value="Genomic_DNA"/>
</dbReference>
<keyword evidence="1" id="KW-0732">Signal</keyword>
<evidence type="ECO:0000259" key="6">
    <source>
        <dbReference type="PROSITE" id="PS51173"/>
    </source>
</evidence>
<name>A0ABV9YC30_9PSEU</name>
<dbReference type="GO" id="GO:0004497">
    <property type="term" value="F:monooxygenase activity"/>
    <property type="evidence" value="ECO:0007669"/>
    <property type="project" value="UniProtKB-KW"/>
</dbReference>
<dbReference type="CDD" id="cd21177">
    <property type="entry name" value="LPMO_AA10"/>
    <property type="match status" value="1"/>
</dbReference>
<keyword evidence="8" id="KW-1185">Reference proteome</keyword>
<accession>A0ABV9YC30</accession>
<dbReference type="InterPro" id="IPR004302">
    <property type="entry name" value="Cellulose/chitin-bd_N"/>
</dbReference>
<dbReference type="SMART" id="SM00637">
    <property type="entry name" value="CBD_II"/>
    <property type="match status" value="1"/>
</dbReference>
<evidence type="ECO:0000313" key="7">
    <source>
        <dbReference type="EMBL" id="MFC5059155.1"/>
    </source>
</evidence>
<dbReference type="RefSeq" id="WP_344039218.1">
    <property type="nucleotide sequence ID" value="NZ_BAAAKE010000015.1"/>
</dbReference>
<dbReference type="InterPro" id="IPR014756">
    <property type="entry name" value="Ig_E-set"/>
</dbReference>
<dbReference type="SUPFAM" id="SSF81296">
    <property type="entry name" value="E set domains"/>
    <property type="match status" value="1"/>
</dbReference>
<dbReference type="Gene3D" id="2.60.40.290">
    <property type="match status" value="1"/>
</dbReference>
<dbReference type="InterPro" id="IPR051024">
    <property type="entry name" value="GlcNAc_Chitin_IntDeg"/>
</dbReference>
<evidence type="ECO:0000256" key="5">
    <source>
        <dbReference type="SAM" id="MobiDB-lite"/>
    </source>
</evidence>
<dbReference type="Gene3D" id="2.70.50.50">
    <property type="entry name" value="chitin-binding protein cbp21"/>
    <property type="match status" value="1"/>
</dbReference>
<comment type="caution">
    <text evidence="7">The sequence shown here is derived from an EMBL/GenBank/DDBJ whole genome shotgun (WGS) entry which is preliminary data.</text>
</comment>
<evidence type="ECO:0000256" key="2">
    <source>
        <dbReference type="ARBA" id="ARBA00022801"/>
    </source>
</evidence>
<gene>
    <name evidence="7" type="ORF">ACFPFM_36030</name>
</gene>
<feature type="domain" description="CBM2" evidence="6">
    <location>
        <begin position="268"/>
        <end position="372"/>
    </location>
</feature>
<dbReference type="InterPro" id="IPR008965">
    <property type="entry name" value="CBM2/CBM3_carb-bd_dom_sf"/>
</dbReference>
<protein>
    <submittedName>
        <fullName evidence="7">Lytic polysaccharide monooxygenase</fullName>
    </submittedName>
</protein>
<dbReference type="InterPro" id="IPR018366">
    <property type="entry name" value="CBM2_CS"/>
</dbReference>
<dbReference type="Pfam" id="PF03067">
    <property type="entry name" value="LPMO_10"/>
    <property type="match status" value="1"/>
</dbReference>
<feature type="compositionally biased region" description="Gly residues" evidence="5">
    <location>
        <begin position="229"/>
        <end position="241"/>
    </location>
</feature>
<feature type="compositionally biased region" description="Low complexity" evidence="5">
    <location>
        <begin position="242"/>
        <end position="273"/>
    </location>
</feature>
<dbReference type="PROSITE" id="PS00561">
    <property type="entry name" value="CBM2_A"/>
    <property type="match status" value="1"/>
</dbReference>
<proteinExistence type="predicted"/>
<keyword evidence="2" id="KW-0378">Hydrolase</keyword>
<dbReference type="Proteomes" id="UP001595833">
    <property type="component" value="Unassembled WGS sequence"/>
</dbReference>
<dbReference type="SUPFAM" id="SSF49384">
    <property type="entry name" value="Carbohydrate-binding domain"/>
    <property type="match status" value="1"/>
</dbReference>
<dbReference type="PANTHER" id="PTHR34823:SF1">
    <property type="entry name" value="CHITIN-BINDING TYPE-4 DOMAIN-CONTAINING PROTEIN"/>
    <property type="match status" value="1"/>
</dbReference>
<feature type="region of interest" description="Disordered" evidence="5">
    <location>
        <begin position="229"/>
        <end position="273"/>
    </location>
</feature>
<dbReference type="Pfam" id="PF00553">
    <property type="entry name" value="CBM_2"/>
    <property type="match status" value="1"/>
</dbReference>
<keyword evidence="7" id="KW-0560">Oxidoreductase</keyword>
<keyword evidence="4" id="KW-0624">Polysaccharide degradation</keyword>
<keyword evidence="3" id="KW-0326">Glycosidase</keyword>